<accession>A0A1B1U3T7</accession>
<evidence type="ECO:0000256" key="2">
    <source>
        <dbReference type="ARBA" id="ARBA00022730"/>
    </source>
</evidence>
<dbReference type="InterPro" id="IPR002942">
    <property type="entry name" value="S4_RNA-bd"/>
</dbReference>
<organism evidence="7 8">
    <name type="scientific">Helicobacter enhydrae</name>
    <dbReference type="NCBI Taxonomy" id="222136"/>
    <lineage>
        <taxon>Bacteria</taxon>
        <taxon>Pseudomonadati</taxon>
        <taxon>Campylobacterota</taxon>
        <taxon>Epsilonproteobacteria</taxon>
        <taxon>Campylobacterales</taxon>
        <taxon>Helicobacteraceae</taxon>
        <taxon>Helicobacter</taxon>
    </lineage>
</organism>
<dbReference type="GO" id="GO:0006412">
    <property type="term" value="P:translation"/>
    <property type="evidence" value="ECO:0007669"/>
    <property type="project" value="UniProtKB-KW"/>
</dbReference>
<proteinExistence type="predicted"/>
<evidence type="ECO:0000313" key="7">
    <source>
        <dbReference type="EMBL" id="ANV97423.1"/>
    </source>
</evidence>
<evidence type="ECO:0000256" key="4">
    <source>
        <dbReference type="ARBA" id="ARBA00022917"/>
    </source>
</evidence>
<evidence type="ECO:0000256" key="1">
    <source>
        <dbReference type="ARBA" id="ARBA00022555"/>
    </source>
</evidence>
<sequence length="82" mass="9286">MRLDQFLNSSNLLKRRSIAQDMCQNGAILLNAKPAKPAKEVKIGDVIELKYLDKSLQYEILAIPPTKTTPKSQISLYLKELQ</sequence>
<evidence type="ECO:0000259" key="6">
    <source>
        <dbReference type="SMART" id="SM00363"/>
    </source>
</evidence>
<dbReference type="Pfam" id="PF01479">
    <property type="entry name" value="S4"/>
    <property type="match status" value="1"/>
</dbReference>
<dbReference type="AlphaFoldDB" id="A0A1B1U3T7"/>
<dbReference type="SUPFAM" id="SSF55174">
    <property type="entry name" value="Alpha-L RNA-binding motif"/>
    <property type="match status" value="1"/>
</dbReference>
<dbReference type="PIRSF" id="PIRSF038881">
    <property type="entry name" value="RNAbp_HP1423"/>
    <property type="match status" value="1"/>
</dbReference>
<dbReference type="OrthoDB" id="9797176at2"/>
<evidence type="ECO:0000313" key="8">
    <source>
        <dbReference type="Proteomes" id="UP000092884"/>
    </source>
</evidence>
<keyword evidence="8" id="KW-1185">Reference proteome</keyword>
<protein>
    <recommendedName>
        <fullName evidence="6">RNA-binding S4 domain-containing protein</fullName>
    </recommendedName>
</protein>
<dbReference type="STRING" id="222136.BBW65_00690"/>
<keyword evidence="4" id="KW-0648">Protein biosynthesis</keyword>
<dbReference type="GO" id="GO:0019843">
    <property type="term" value="F:rRNA binding"/>
    <property type="evidence" value="ECO:0007669"/>
    <property type="project" value="UniProtKB-KW"/>
</dbReference>
<dbReference type="Gene3D" id="3.10.290.10">
    <property type="entry name" value="RNA-binding S4 domain"/>
    <property type="match status" value="1"/>
</dbReference>
<dbReference type="KEGG" id="het:BBW65_00690"/>
<keyword evidence="3 5" id="KW-0694">RNA-binding</keyword>
<evidence type="ECO:0000256" key="3">
    <source>
        <dbReference type="ARBA" id="ARBA00022884"/>
    </source>
</evidence>
<dbReference type="Proteomes" id="UP000092884">
    <property type="component" value="Chromosome"/>
</dbReference>
<dbReference type="PROSITE" id="PS50889">
    <property type="entry name" value="S4"/>
    <property type="match status" value="1"/>
</dbReference>
<name>A0A1B1U3T7_9HELI</name>
<keyword evidence="1" id="KW-0820">tRNA-binding</keyword>
<dbReference type="GO" id="GO:0000049">
    <property type="term" value="F:tRNA binding"/>
    <property type="evidence" value="ECO:0007669"/>
    <property type="project" value="UniProtKB-KW"/>
</dbReference>
<evidence type="ECO:0000256" key="5">
    <source>
        <dbReference type="PROSITE-ProRule" id="PRU00182"/>
    </source>
</evidence>
<gene>
    <name evidence="7" type="ORF">BBW65_00690</name>
</gene>
<keyword evidence="2" id="KW-0699">rRNA-binding</keyword>
<dbReference type="SMART" id="SM00363">
    <property type="entry name" value="S4"/>
    <property type="match status" value="1"/>
</dbReference>
<dbReference type="InterPro" id="IPR025490">
    <property type="entry name" value="RqcP"/>
</dbReference>
<dbReference type="RefSeq" id="WP_066338401.1">
    <property type="nucleotide sequence ID" value="NZ_CP016503.1"/>
</dbReference>
<feature type="domain" description="RNA-binding S4" evidence="6">
    <location>
        <begin position="1"/>
        <end position="61"/>
    </location>
</feature>
<reference evidence="8" key="1">
    <citation type="submission" date="2016-07" db="EMBL/GenBank/DDBJ databases">
        <authorList>
            <person name="Florea S."/>
            <person name="Webb J.S."/>
            <person name="Jaromczyk J."/>
            <person name="Schardl C.L."/>
        </authorList>
    </citation>
    <scope>NUCLEOTIDE SEQUENCE [LARGE SCALE GENOMIC DNA]</scope>
    <source>
        <strain evidence="8">MIT 01-6242</strain>
    </source>
</reference>
<dbReference type="InterPro" id="IPR036986">
    <property type="entry name" value="S4_RNA-bd_sf"/>
</dbReference>
<dbReference type="EMBL" id="CP016503">
    <property type="protein sequence ID" value="ANV97423.1"/>
    <property type="molecule type" value="Genomic_DNA"/>
</dbReference>